<evidence type="ECO:0000313" key="9">
    <source>
        <dbReference type="Proteomes" id="UP000662466"/>
    </source>
</evidence>
<name>A0A8H6Q4A2_9EURO</name>
<dbReference type="PANTHER" id="PTHR22970">
    <property type="entry name" value="AT-RICH INTERACTIVE DOMAIN-CONTAINING PROTEIN 2"/>
    <property type="match status" value="1"/>
</dbReference>
<protein>
    <recommendedName>
        <fullName evidence="7">RFX-type winged-helix domain-containing protein</fullName>
    </recommendedName>
</protein>
<dbReference type="PANTHER" id="PTHR22970:SF14">
    <property type="entry name" value="AT-RICH INTERACTIVE DOMAIN-CONTAINING PROTEIN 2"/>
    <property type="match status" value="1"/>
</dbReference>
<dbReference type="InterPro" id="IPR049326">
    <property type="entry name" value="Rhodopsin_dom_fungi"/>
</dbReference>
<evidence type="ECO:0000259" key="7">
    <source>
        <dbReference type="PROSITE" id="PS51526"/>
    </source>
</evidence>
<feature type="transmembrane region" description="Helical" evidence="6">
    <location>
        <begin position="757"/>
        <end position="782"/>
    </location>
</feature>
<evidence type="ECO:0000256" key="2">
    <source>
        <dbReference type="ARBA" id="ARBA00023015"/>
    </source>
</evidence>
<keyword evidence="6" id="KW-0472">Membrane</keyword>
<keyword evidence="2" id="KW-0805">Transcription regulation</keyword>
<feature type="transmembrane region" description="Helical" evidence="6">
    <location>
        <begin position="975"/>
        <end position="998"/>
    </location>
</feature>
<reference evidence="8" key="1">
    <citation type="submission" date="2020-06" db="EMBL/GenBank/DDBJ databases">
        <title>Draft genome sequences of strains closely related to Aspergillus parafelis and Aspergillus hiratsukae.</title>
        <authorList>
            <person name="Dos Santos R.A.C."/>
            <person name="Rivero-Menendez O."/>
            <person name="Steenwyk J.L."/>
            <person name="Mead M.E."/>
            <person name="Goldman G.H."/>
            <person name="Alastruey-Izquierdo A."/>
            <person name="Rokas A."/>
        </authorList>
    </citation>
    <scope>NUCLEOTIDE SEQUENCE</scope>
    <source>
        <strain evidence="8">CNM-CM6106</strain>
    </source>
</reference>
<evidence type="ECO:0000256" key="4">
    <source>
        <dbReference type="ARBA" id="ARBA00023242"/>
    </source>
</evidence>
<keyword evidence="1" id="KW-0156">Chromatin regulator</keyword>
<evidence type="ECO:0000256" key="3">
    <source>
        <dbReference type="ARBA" id="ARBA00023163"/>
    </source>
</evidence>
<feature type="region of interest" description="Disordered" evidence="5">
    <location>
        <begin position="1"/>
        <end position="34"/>
    </location>
</feature>
<keyword evidence="4" id="KW-0539">Nucleus</keyword>
<dbReference type="InterPro" id="IPR003150">
    <property type="entry name" value="DNA-bd_RFX"/>
</dbReference>
<feature type="transmembrane region" description="Helical" evidence="6">
    <location>
        <begin position="856"/>
        <end position="878"/>
    </location>
</feature>
<organism evidence="8 9">
    <name type="scientific">Aspergillus hiratsukae</name>
    <dbReference type="NCBI Taxonomy" id="1194566"/>
    <lineage>
        <taxon>Eukaryota</taxon>
        <taxon>Fungi</taxon>
        <taxon>Dikarya</taxon>
        <taxon>Ascomycota</taxon>
        <taxon>Pezizomycotina</taxon>
        <taxon>Eurotiomycetes</taxon>
        <taxon>Eurotiomycetidae</taxon>
        <taxon>Eurotiales</taxon>
        <taxon>Aspergillaceae</taxon>
        <taxon>Aspergillus</taxon>
        <taxon>Aspergillus subgen. Fumigati</taxon>
    </lineage>
</organism>
<keyword evidence="6" id="KW-0812">Transmembrane</keyword>
<dbReference type="GO" id="GO:0016586">
    <property type="term" value="C:RSC-type complex"/>
    <property type="evidence" value="ECO:0007669"/>
    <property type="project" value="TreeGrafter"/>
</dbReference>
<dbReference type="InterPro" id="IPR052406">
    <property type="entry name" value="Chromatin_Remodeling_Comp"/>
</dbReference>
<feature type="transmembrane region" description="Helical" evidence="6">
    <location>
        <begin position="935"/>
        <end position="955"/>
    </location>
</feature>
<evidence type="ECO:0000313" key="8">
    <source>
        <dbReference type="EMBL" id="KAF7165662.1"/>
    </source>
</evidence>
<evidence type="ECO:0000256" key="6">
    <source>
        <dbReference type="SAM" id="Phobius"/>
    </source>
</evidence>
<dbReference type="GO" id="GO:0006355">
    <property type="term" value="P:regulation of DNA-templated transcription"/>
    <property type="evidence" value="ECO:0007669"/>
    <property type="project" value="InterPro"/>
</dbReference>
<feature type="transmembrane region" description="Helical" evidence="6">
    <location>
        <begin position="724"/>
        <end position="745"/>
    </location>
</feature>
<sequence length="1092" mass="123621">MVPNISQGLPESWDGRDQRQVPMSTREVATPGNRPGLFATLHNRGKVAKQPDFYDPYFPLRYLEVPKSDHIYKRAHYGLQSGIPDEVDFALYHLVQISNQRWDKFKFEGFPLLAENLMAKALDISLVTTGVKWELQYDIRQPIDRLNVLNSLHGTRDLLEKIKQIPVTLPEDTLETYEFNHLLRNVKEATLVLRNMVLLKENAYYLARYAKGLLRDFLVILINMPNQPRLNEIKNDALDIAEEVTKFMKTDPEDPLWISLLNCLESPDRAHVVRALWALTHFSTELDEPEANRAMDRIPKETLQQLYFHTLLDLDKDILSGALDFWYQYTLSSENVETLIEVFNLPTVFVPRMVALLTHEGRPSKKEAVLQEEKVAPPPSDIPRVPPELLKELMELSEPERSSRWLRCCFVEDLECEITQIALWQAYQSRFADPRLPGGGVLPAAEFIKNVSTTFTNAQAQVINGPGAATKFIIKGIRPLETAYTFEGFPYIYCKWADNSKPTKTCQRAFKSPADLRHHVFTEHMNLKPTETPGHYNLENAESPIHTCLWDNCTKFGSSGPSANTAMVAGHVSAHLPEERAPDAEPPTSKRAVLQERIVRRWYYLDTPVNERGEPFGVAYKAALVLRNLARNLPTGIAPQYNGLSWKKAVFLSHRPKIVEAWDRNRSLRKELTELIMDGHSELEETNAGRDEACARSPVLHLSILPGLDPGAKMTFGTARGREALSLSIAFTTLATVFTIIRIYTRTFLVKQMGADDWAIIVALAFSWAFFGLFVGGMHTLFLKPMCLFPSDAYGGQLEVKYLMGEHYLDIPADVYIKQMKCFWASVPIYQASLLTTKASILLQYKRVFSTPRMRFACWCLIGFLASYGTWTFLSAWLNCIPVSKFWFPDKPGYCLDKKALWFSNSAIHIFTDILILIFPMPVLKNLQLPRRQRYALMGVFALGAFVLITSILRLNSLLVISNSSDPTYDNPGAAMWSAIECNVAIICACLPGIRAFISKLLPRFLSSYKSKSNTHTRTPHSRITHYSNFQASVVGHQPNFHMQSISHGAEGGDDKASFAEGTSNKIKVTTIVSQESVSNTQEDASSVRQLL</sequence>
<dbReference type="Pfam" id="PF20684">
    <property type="entry name" value="Fung_rhodopsin"/>
    <property type="match status" value="1"/>
</dbReference>
<dbReference type="Gene3D" id="3.30.160.60">
    <property type="entry name" value="Classic Zinc Finger"/>
    <property type="match status" value="1"/>
</dbReference>
<feature type="domain" description="RFX-type winged-helix" evidence="7">
    <location>
        <begin position="402"/>
        <end position="481"/>
    </location>
</feature>
<comment type="caution">
    <text evidence="8">The sequence shown here is derived from an EMBL/GenBank/DDBJ whole genome shotgun (WGS) entry which is preliminary data.</text>
</comment>
<gene>
    <name evidence="8" type="ORF">CNMCM6106_001709</name>
</gene>
<feature type="transmembrane region" description="Helical" evidence="6">
    <location>
        <begin position="823"/>
        <end position="844"/>
    </location>
</feature>
<evidence type="ECO:0000256" key="1">
    <source>
        <dbReference type="ARBA" id="ARBA00022853"/>
    </source>
</evidence>
<accession>A0A8H6Q4A2</accession>
<keyword evidence="6" id="KW-1133">Transmembrane helix</keyword>
<feature type="transmembrane region" description="Helical" evidence="6">
    <location>
        <begin position="900"/>
        <end position="923"/>
    </location>
</feature>
<proteinExistence type="predicted"/>
<evidence type="ECO:0000256" key="5">
    <source>
        <dbReference type="SAM" id="MobiDB-lite"/>
    </source>
</evidence>
<dbReference type="AlphaFoldDB" id="A0A8H6Q4A2"/>
<dbReference type="Proteomes" id="UP000662466">
    <property type="component" value="Unassembled WGS sequence"/>
</dbReference>
<dbReference type="PROSITE" id="PS51526">
    <property type="entry name" value="RFX_DBD"/>
    <property type="match status" value="1"/>
</dbReference>
<dbReference type="EMBL" id="JACBAF010002162">
    <property type="protein sequence ID" value="KAF7165662.1"/>
    <property type="molecule type" value="Genomic_DNA"/>
</dbReference>
<keyword evidence="3" id="KW-0804">Transcription</keyword>
<dbReference type="GO" id="GO:0006325">
    <property type="term" value="P:chromatin organization"/>
    <property type="evidence" value="ECO:0007669"/>
    <property type="project" value="UniProtKB-KW"/>
</dbReference>
<dbReference type="GO" id="GO:0003677">
    <property type="term" value="F:DNA binding"/>
    <property type="evidence" value="ECO:0007669"/>
    <property type="project" value="InterPro"/>
</dbReference>